<evidence type="ECO:0000313" key="10">
    <source>
        <dbReference type="Proteomes" id="UP000190626"/>
    </source>
</evidence>
<evidence type="ECO:0000259" key="8">
    <source>
        <dbReference type="PROSITE" id="PS50928"/>
    </source>
</evidence>
<evidence type="ECO:0000256" key="3">
    <source>
        <dbReference type="ARBA" id="ARBA00022475"/>
    </source>
</evidence>
<dbReference type="Gene3D" id="1.10.3720.10">
    <property type="entry name" value="MetI-like"/>
    <property type="match status" value="1"/>
</dbReference>
<keyword evidence="6 7" id="KW-0472">Membrane</keyword>
<dbReference type="RefSeq" id="WP_079410294.1">
    <property type="nucleotide sequence ID" value="NZ_MBTG01000006.1"/>
</dbReference>
<name>A0A1V4HQ45_9BACL</name>
<evidence type="ECO:0000256" key="1">
    <source>
        <dbReference type="ARBA" id="ARBA00004651"/>
    </source>
</evidence>
<dbReference type="EMBL" id="MBTG01000006">
    <property type="protein sequence ID" value="OPH59641.1"/>
    <property type="molecule type" value="Genomic_DNA"/>
</dbReference>
<dbReference type="STRING" id="1469647.BC351_19355"/>
<dbReference type="AlphaFoldDB" id="A0A1V4HQ45"/>
<gene>
    <name evidence="9" type="ORF">BC351_19355</name>
</gene>
<feature type="transmembrane region" description="Helical" evidence="7">
    <location>
        <begin position="73"/>
        <end position="92"/>
    </location>
</feature>
<dbReference type="OrthoDB" id="9809173at2"/>
<dbReference type="InterPro" id="IPR000515">
    <property type="entry name" value="MetI-like"/>
</dbReference>
<evidence type="ECO:0000256" key="6">
    <source>
        <dbReference type="ARBA" id="ARBA00023136"/>
    </source>
</evidence>
<keyword evidence="10" id="KW-1185">Reference proteome</keyword>
<evidence type="ECO:0000256" key="4">
    <source>
        <dbReference type="ARBA" id="ARBA00022692"/>
    </source>
</evidence>
<reference evidence="10" key="1">
    <citation type="submission" date="2016-07" db="EMBL/GenBank/DDBJ databases">
        <authorList>
            <person name="Florea S."/>
            <person name="Webb J.S."/>
            <person name="Jaromczyk J."/>
            <person name="Schardl C.L."/>
        </authorList>
    </citation>
    <scope>NUCLEOTIDE SEQUENCE [LARGE SCALE GENOMIC DNA]</scope>
    <source>
        <strain evidence="10">CY1</strain>
    </source>
</reference>
<feature type="transmembrane region" description="Helical" evidence="7">
    <location>
        <begin position="104"/>
        <end position="125"/>
    </location>
</feature>
<feature type="transmembrane region" description="Helical" evidence="7">
    <location>
        <begin position="197"/>
        <end position="222"/>
    </location>
</feature>
<dbReference type="SUPFAM" id="SSF161098">
    <property type="entry name" value="MetI-like"/>
    <property type="match status" value="1"/>
</dbReference>
<keyword evidence="4 7" id="KW-0812">Transmembrane</keyword>
<evidence type="ECO:0000313" key="9">
    <source>
        <dbReference type="EMBL" id="OPH59641.1"/>
    </source>
</evidence>
<comment type="subcellular location">
    <subcellularLocation>
        <location evidence="1 7">Cell membrane</location>
        <topology evidence="1 7">Multi-pass membrane protein</topology>
    </subcellularLocation>
</comment>
<accession>A0A1V4HQ45</accession>
<dbReference type="GO" id="GO:0005886">
    <property type="term" value="C:plasma membrane"/>
    <property type="evidence" value="ECO:0007669"/>
    <property type="project" value="UniProtKB-SubCell"/>
</dbReference>
<protein>
    <submittedName>
        <fullName evidence="9">ABC transporter permease</fullName>
    </submittedName>
</protein>
<feature type="domain" description="ABC transmembrane type-1" evidence="8">
    <location>
        <begin position="67"/>
        <end position="278"/>
    </location>
</feature>
<dbReference type="GO" id="GO:0055085">
    <property type="term" value="P:transmembrane transport"/>
    <property type="evidence" value="ECO:0007669"/>
    <property type="project" value="InterPro"/>
</dbReference>
<comment type="similarity">
    <text evidence="7">Belongs to the binding-protein-dependent transport system permease family.</text>
</comment>
<sequence length="289" mass="32856">MVRHKYVFVYSCLLIPLLFFLGIRIAPILYSFNISLREWDMLSEEKPFIGLQNFVQLFHDEIFLIALRNTVKYVVIGVPVQLLAGLAIALLLQRVNRFKGLFRTLYFIPYVTSVVAVSWVFRWTLLKNGIVNAWLIKLGLEPQLFLGSPSQGIYVVIAVMIWQSVGFQMLIFLTGLETIPKSYEEAAAIDGANSWQRLWHITLPLLNPVIVFSVVIASISFLQSFTQILNMTGGGPLNSTISMVLYIYNLAFKHFKMGEAAAATIILFVIILSLSLIQMKVLNRRVDYE</sequence>
<dbReference type="CDD" id="cd06261">
    <property type="entry name" value="TM_PBP2"/>
    <property type="match status" value="1"/>
</dbReference>
<feature type="transmembrane region" description="Helical" evidence="7">
    <location>
        <begin position="260"/>
        <end position="279"/>
    </location>
</feature>
<feature type="transmembrane region" description="Helical" evidence="7">
    <location>
        <begin position="153"/>
        <end position="176"/>
    </location>
</feature>
<evidence type="ECO:0000256" key="2">
    <source>
        <dbReference type="ARBA" id="ARBA00022448"/>
    </source>
</evidence>
<dbReference type="PANTHER" id="PTHR30193">
    <property type="entry name" value="ABC TRANSPORTER PERMEASE PROTEIN"/>
    <property type="match status" value="1"/>
</dbReference>
<dbReference type="InterPro" id="IPR051393">
    <property type="entry name" value="ABC_transporter_permease"/>
</dbReference>
<evidence type="ECO:0000256" key="5">
    <source>
        <dbReference type="ARBA" id="ARBA00022989"/>
    </source>
</evidence>
<dbReference type="Pfam" id="PF00528">
    <property type="entry name" value="BPD_transp_1"/>
    <property type="match status" value="1"/>
</dbReference>
<proteinExistence type="inferred from homology"/>
<keyword evidence="5 7" id="KW-1133">Transmembrane helix</keyword>
<dbReference type="PANTHER" id="PTHR30193:SF37">
    <property type="entry name" value="INNER MEMBRANE ABC TRANSPORTER PERMEASE PROTEIN YCJO"/>
    <property type="match status" value="1"/>
</dbReference>
<keyword evidence="3" id="KW-1003">Cell membrane</keyword>
<comment type="caution">
    <text evidence="9">The sequence shown here is derived from an EMBL/GenBank/DDBJ whole genome shotgun (WGS) entry which is preliminary data.</text>
</comment>
<keyword evidence="2 7" id="KW-0813">Transport</keyword>
<feature type="transmembrane region" description="Helical" evidence="7">
    <location>
        <begin position="7"/>
        <end position="32"/>
    </location>
</feature>
<dbReference type="Proteomes" id="UP000190626">
    <property type="component" value="Unassembled WGS sequence"/>
</dbReference>
<evidence type="ECO:0000256" key="7">
    <source>
        <dbReference type="RuleBase" id="RU363032"/>
    </source>
</evidence>
<dbReference type="InterPro" id="IPR035906">
    <property type="entry name" value="MetI-like_sf"/>
</dbReference>
<dbReference type="PROSITE" id="PS50928">
    <property type="entry name" value="ABC_TM1"/>
    <property type="match status" value="1"/>
</dbReference>
<organism evidence="9 10">
    <name type="scientific">Paenibacillus ferrarius</name>
    <dbReference type="NCBI Taxonomy" id="1469647"/>
    <lineage>
        <taxon>Bacteria</taxon>
        <taxon>Bacillati</taxon>
        <taxon>Bacillota</taxon>
        <taxon>Bacilli</taxon>
        <taxon>Bacillales</taxon>
        <taxon>Paenibacillaceae</taxon>
        <taxon>Paenibacillus</taxon>
    </lineage>
</organism>